<feature type="transmembrane region" description="Helical" evidence="8">
    <location>
        <begin position="182"/>
        <end position="199"/>
    </location>
</feature>
<dbReference type="InterPro" id="IPR052599">
    <property type="entry name" value="SLC43A_AATransporter"/>
</dbReference>
<comment type="similarity">
    <text evidence="2">Belongs to the SLC43A transporter (TC 2.A.1.44) family.</text>
</comment>
<dbReference type="SUPFAM" id="SSF103473">
    <property type="entry name" value="MFS general substrate transporter"/>
    <property type="match status" value="1"/>
</dbReference>
<dbReference type="Gene3D" id="1.20.1250.20">
    <property type="entry name" value="MFS general substrate transporter like domains"/>
    <property type="match status" value="1"/>
</dbReference>
<feature type="transmembrane region" description="Helical" evidence="8">
    <location>
        <begin position="469"/>
        <end position="487"/>
    </location>
</feature>
<dbReference type="Proteomes" id="UP001565368">
    <property type="component" value="Unassembled WGS sequence"/>
</dbReference>
<feature type="transmembrane region" description="Helical" evidence="8">
    <location>
        <begin position="92"/>
        <end position="114"/>
    </location>
</feature>
<evidence type="ECO:0008006" key="11">
    <source>
        <dbReference type="Google" id="ProtNLM"/>
    </source>
</evidence>
<evidence type="ECO:0000256" key="3">
    <source>
        <dbReference type="ARBA" id="ARBA00022448"/>
    </source>
</evidence>
<feature type="transmembrane region" description="Helical" evidence="8">
    <location>
        <begin position="436"/>
        <end position="457"/>
    </location>
</feature>
<name>A0ABR3Q2X2_9TREE</name>
<evidence type="ECO:0000256" key="1">
    <source>
        <dbReference type="ARBA" id="ARBA00004141"/>
    </source>
</evidence>
<sequence>MLPTDVSPRRRVLQVAASVVFCFLTVGLVFGYAALKPVLLASGVYAELCEPDKPGCAAQDTKLNFLFILATSTVNMASFPVGVFLDSVGPQVSTLTGAVVFAAGCVVFSLGHVGKYVDTYLLGYFLLALGAPAIFLAQFHLSNTFPARSGLILGAITGAFDASSFPLVFYKAAFFAFGERPSLRTFFSLYTAIPILLVVQQLSFGPWESYERPGEVEAVEEATDALIFSSPFNGPSTLPPQPTRRSISPGSPYSPATSPDRSANANRRTSAWSTWSRDEEGNPTHRRRRPSVTAYSRVAYDIPDNADESEQITRLEQGCEMRDPVVGVLFGQSAVSQVYSSWFWIMEFMVAVHMTRINWYLATVQSQLTYYTKNPGLASTLTDTFTILLPLAGIVTVPAVGWLLDTRRIRDVALVMLSFGVGFGGLGLASHTVPQLIGIALLVCFRPLFYTAISDYAAKVFGFETFGTVYGWAMTLSGLLGLVLSPMDKSVKEVFHGSYTVYNVLLLVLGVISSGLLAWRTSVVPTRGAIALPPDVVIEEVVEEEEP</sequence>
<reference evidence="9 10" key="1">
    <citation type="submission" date="2023-08" db="EMBL/GenBank/DDBJ databases">
        <title>Annotated Genome Sequence of Vanrija albida AlHP1.</title>
        <authorList>
            <person name="Herzog R."/>
        </authorList>
    </citation>
    <scope>NUCLEOTIDE SEQUENCE [LARGE SCALE GENOMIC DNA]</scope>
    <source>
        <strain evidence="9 10">AlHP1</strain>
    </source>
</reference>
<evidence type="ECO:0000256" key="4">
    <source>
        <dbReference type="ARBA" id="ARBA00022692"/>
    </source>
</evidence>
<feature type="transmembrane region" description="Helical" evidence="8">
    <location>
        <begin position="120"/>
        <end position="139"/>
    </location>
</feature>
<evidence type="ECO:0000256" key="2">
    <source>
        <dbReference type="ARBA" id="ARBA00006595"/>
    </source>
</evidence>
<protein>
    <recommendedName>
        <fullName evidence="11">Major facilitator superfamily (MFS) profile domain-containing protein</fullName>
    </recommendedName>
</protein>
<evidence type="ECO:0000256" key="8">
    <source>
        <dbReference type="SAM" id="Phobius"/>
    </source>
</evidence>
<evidence type="ECO:0000313" key="10">
    <source>
        <dbReference type="Proteomes" id="UP001565368"/>
    </source>
</evidence>
<gene>
    <name evidence="9" type="ORF">Q8F55_005913</name>
</gene>
<keyword evidence="10" id="KW-1185">Reference proteome</keyword>
<dbReference type="InterPro" id="IPR036259">
    <property type="entry name" value="MFS_trans_sf"/>
</dbReference>
<dbReference type="EMBL" id="JBBXJM010000004">
    <property type="protein sequence ID" value="KAL1409089.1"/>
    <property type="molecule type" value="Genomic_DNA"/>
</dbReference>
<evidence type="ECO:0000256" key="5">
    <source>
        <dbReference type="ARBA" id="ARBA00022989"/>
    </source>
</evidence>
<dbReference type="RefSeq" id="XP_069209033.1">
    <property type="nucleotide sequence ID" value="XM_069354391.1"/>
</dbReference>
<evidence type="ECO:0000256" key="7">
    <source>
        <dbReference type="SAM" id="MobiDB-lite"/>
    </source>
</evidence>
<keyword evidence="3" id="KW-0813">Transport</keyword>
<proteinExistence type="inferred from homology"/>
<keyword evidence="5 8" id="KW-1133">Transmembrane helix</keyword>
<feature type="transmembrane region" description="Helical" evidence="8">
    <location>
        <begin position="381"/>
        <end position="404"/>
    </location>
</feature>
<feature type="region of interest" description="Disordered" evidence="7">
    <location>
        <begin position="231"/>
        <end position="291"/>
    </location>
</feature>
<feature type="transmembrane region" description="Helical" evidence="8">
    <location>
        <begin position="65"/>
        <end position="85"/>
    </location>
</feature>
<feature type="transmembrane region" description="Helical" evidence="8">
    <location>
        <begin position="12"/>
        <end position="35"/>
    </location>
</feature>
<feature type="transmembrane region" description="Helical" evidence="8">
    <location>
        <begin position="151"/>
        <end position="170"/>
    </location>
</feature>
<dbReference type="PANTHER" id="PTHR20772">
    <property type="entry name" value="PROTEIN FMP42"/>
    <property type="match status" value="1"/>
</dbReference>
<feature type="transmembrane region" description="Helical" evidence="8">
    <location>
        <begin position="499"/>
        <end position="519"/>
    </location>
</feature>
<feature type="compositionally biased region" description="Polar residues" evidence="7">
    <location>
        <begin position="243"/>
        <end position="275"/>
    </location>
</feature>
<organism evidence="9 10">
    <name type="scientific">Vanrija albida</name>
    <dbReference type="NCBI Taxonomy" id="181172"/>
    <lineage>
        <taxon>Eukaryota</taxon>
        <taxon>Fungi</taxon>
        <taxon>Dikarya</taxon>
        <taxon>Basidiomycota</taxon>
        <taxon>Agaricomycotina</taxon>
        <taxon>Tremellomycetes</taxon>
        <taxon>Trichosporonales</taxon>
        <taxon>Trichosporonaceae</taxon>
        <taxon>Vanrija</taxon>
    </lineage>
</organism>
<keyword evidence="4 8" id="KW-0812">Transmembrane</keyword>
<feature type="transmembrane region" description="Helical" evidence="8">
    <location>
        <begin position="411"/>
        <end position="430"/>
    </location>
</feature>
<keyword evidence="6 8" id="KW-0472">Membrane</keyword>
<dbReference type="GeneID" id="95986956"/>
<dbReference type="PANTHER" id="PTHR20772:SF2">
    <property type="entry name" value="PROTEIN FMP42"/>
    <property type="match status" value="1"/>
</dbReference>
<evidence type="ECO:0000256" key="6">
    <source>
        <dbReference type="ARBA" id="ARBA00023136"/>
    </source>
</evidence>
<comment type="subcellular location">
    <subcellularLocation>
        <location evidence="1">Membrane</location>
        <topology evidence="1">Multi-pass membrane protein</topology>
    </subcellularLocation>
</comment>
<evidence type="ECO:0000313" key="9">
    <source>
        <dbReference type="EMBL" id="KAL1409089.1"/>
    </source>
</evidence>
<accession>A0ABR3Q2X2</accession>
<comment type="caution">
    <text evidence="9">The sequence shown here is derived from an EMBL/GenBank/DDBJ whole genome shotgun (WGS) entry which is preliminary data.</text>
</comment>